<dbReference type="Proteomes" id="UP000503540">
    <property type="component" value="Chromosome"/>
</dbReference>
<evidence type="ECO:0000313" key="2">
    <source>
        <dbReference type="Proteomes" id="UP000503540"/>
    </source>
</evidence>
<dbReference type="EMBL" id="CP046172">
    <property type="protein sequence ID" value="QIS16492.1"/>
    <property type="molecule type" value="Genomic_DNA"/>
</dbReference>
<protein>
    <submittedName>
        <fullName evidence="1">Head decoration protein</fullName>
    </submittedName>
</protein>
<dbReference type="Pfam" id="PF02924">
    <property type="entry name" value="HDPD"/>
    <property type="match status" value="1"/>
</dbReference>
<organism evidence="1 2">
    <name type="scientific">Nocardia arthritidis</name>
    <dbReference type="NCBI Taxonomy" id="228602"/>
    <lineage>
        <taxon>Bacteria</taxon>
        <taxon>Bacillati</taxon>
        <taxon>Actinomycetota</taxon>
        <taxon>Actinomycetes</taxon>
        <taxon>Mycobacteriales</taxon>
        <taxon>Nocardiaceae</taxon>
        <taxon>Nocardia</taxon>
    </lineage>
</organism>
<dbReference type="RefSeq" id="WP_167478556.1">
    <property type="nucleotide sequence ID" value="NZ_CP046172.1"/>
</dbReference>
<name>A0A6G9YTF5_9NOCA</name>
<accession>A0A6G9YTF5</accession>
<dbReference type="AlphaFoldDB" id="A0A6G9YTF5"/>
<proteinExistence type="predicted"/>
<dbReference type="KEGG" id="nah:F5544_43440"/>
<keyword evidence="2" id="KW-1185">Reference proteome</keyword>
<evidence type="ECO:0000313" key="1">
    <source>
        <dbReference type="EMBL" id="QIS16492.1"/>
    </source>
</evidence>
<reference evidence="1 2" key="1">
    <citation type="journal article" date="2019" name="ACS Chem. Biol.">
        <title>Identification and Mobilization of a Cryptic Antibiotic Biosynthesis Gene Locus from a Human-Pathogenic Nocardia Isolate.</title>
        <authorList>
            <person name="Herisse M."/>
            <person name="Ishida K."/>
            <person name="Porter J.L."/>
            <person name="Howden B."/>
            <person name="Hertweck C."/>
            <person name="Stinear T.P."/>
            <person name="Pidot S.J."/>
        </authorList>
    </citation>
    <scope>NUCLEOTIDE SEQUENCE [LARGE SCALE GENOMIC DNA]</scope>
    <source>
        <strain evidence="1 2">AUSMDU00012717</strain>
    </source>
</reference>
<dbReference type="InterPro" id="IPR004195">
    <property type="entry name" value="Head_decoration_D"/>
</dbReference>
<sequence length="133" mass="13796">MTSIAVRTIGTFVGEKRDWLLSDHGVEPNETPGITLDIAKFTAGTHYPDGYIPSGIALGKVTTTGLYGPYDAAANDGRQKAAGLLFASLPVQGNTRVGGALVQHAFVDAAKLPANSGLTTAGRADLPLIIFTN</sequence>
<gene>
    <name evidence="1" type="ORF">F5544_43440</name>
</gene>